<evidence type="ECO:0000313" key="9">
    <source>
        <dbReference type="EMBL" id="TMV07212.1"/>
    </source>
</evidence>
<evidence type="ECO:0000313" key="10">
    <source>
        <dbReference type="Proteomes" id="UP001193035"/>
    </source>
</evidence>
<evidence type="ECO:0000256" key="7">
    <source>
        <dbReference type="SAM" id="Phobius"/>
    </source>
</evidence>
<dbReference type="InterPro" id="IPR020846">
    <property type="entry name" value="MFS_dom"/>
</dbReference>
<evidence type="ECO:0000256" key="6">
    <source>
        <dbReference type="ARBA" id="ARBA00023136"/>
    </source>
</evidence>
<evidence type="ECO:0000256" key="5">
    <source>
        <dbReference type="ARBA" id="ARBA00022989"/>
    </source>
</evidence>
<sequence length="413" mass="44588">MTTIAKITLLFVVFVDLIGQGLVFPIINSLIMEQDSGFLPAATKTGMRHFYYGLVIGCFFLSWFLGVVYVSKVSDSIGRKNALLICLGGALLGYAITIVSLYLDSLLLLILGRSVTGFTAGNQPIAQAAMIDGSTDKADRDRNMGYIVTGVSFGLVGGPIIGAVLSDAALLGSFATFKTPFYGAFVLVLIAIFLVFTFFQDARTERAPFVFRPRDITDSLIAVGQHPMVLRILPVYIFFMIANVTFYVFVDNFLTSAFGYGVIGGSMAMVVIGVALAFSSTFLVKPAQERFSKFSIIRASLAVMVLSGIAFAFSPSGIFSYVPVFFFYFLFGVAYPTLLGLFSSSVSEADQGWVMGVTTAVFCLAGGVMSLIGGGLMSVDIRMPYYIVIVTAVLGLFGMYRSWRGKEVRALLA</sequence>
<dbReference type="EMBL" id="VCPD01000004">
    <property type="protein sequence ID" value="TMV07212.1"/>
    <property type="molecule type" value="Genomic_DNA"/>
</dbReference>
<evidence type="ECO:0000256" key="1">
    <source>
        <dbReference type="ARBA" id="ARBA00004651"/>
    </source>
</evidence>
<reference evidence="9 10" key="1">
    <citation type="submission" date="2019-05" db="EMBL/GenBank/DDBJ databases">
        <title>Ruegeria sp. nov., isolated from tidal flat.</title>
        <authorList>
            <person name="Kim W."/>
        </authorList>
    </citation>
    <scope>NUCLEOTIDE SEQUENCE [LARGE SCALE GENOMIC DNA]</scope>
    <source>
        <strain evidence="9 10">CAU 1488</strain>
    </source>
</reference>
<proteinExistence type="predicted"/>
<keyword evidence="2" id="KW-0813">Transport</keyword>
<feature type="transmembrane region" description="Helical" evidence="7">
    <location>
        <begin position="229"/>
        <end position="250"/>
    </location>
</feature>
<accession>A0ABY2WWS8</accession>
<evidence type="ECO:0000259" key="8">
    <source>
        <dbReference type="PROSITE" id="PS50850"/>
    </source>
</evidence>
<dbReference type="Proteomes" id="UP001193035">
    <property type="component" value="Unassembled WGS sequence"/>
</dbReference>
<dbReference type="PANTHER" id="PTHR23517">
    <property type="entry name" value="RESISTANCE PROTEIN MDTM, PUTATIVE-RELATED-RELATED"/>
    <property type="match status" value="1"/>
</dbReference>
<dbReference type="SUPFAM" id="SSF103473">
    <property type="entry name" value="MFS general substrate transporter"/>
    <property type="match status" value="1"/>
</dbReference>
<keyword evidence="4 7" id="KW-0812">Transmembrane</keyword>
<feature type="transmembrane region" description="Helical" evidence="7">
    <location>
        <begin position="143"/>
        <end position="161"/>
    </location>
</feature>
<gene>
    <name evidence="9" type="ORF">FGK63_14000</name>
</gene>
<feature type="transmembrane region" description="Helical" evidence="7">
    <location>
        <begin position="51"/>
        <end position="70"/>
    </location>
</feature>
<evidence type="ECO:0000256" key="2">
    <source>
        <dbReference type="ARBA" id="ARBA00022448"/>
    </source>
</evidence>
<evidence type="ECO:0000256" key="4">
    <source>
        <dbReference type="ARBA" id="ARBA00022692"/>
    </source>
</evidence>
<comment type="subcellular location">
    <subcellularLocation>
        <location evidence="1">Cell membrane</location>
        <topology evidence="1">Multi-pass membrane protein</topology>
    </subcellularLocation>
</comment>
<dbReference type="InterPro" id="IPR011701">
    <property type="entry name" value="MFS"/>
</dbReference>
<protein>
    <submittedName>
        <fullName evidence="9">MFS transporter</fullName>
    </submittedName>
</protein>
<dbReference type="PROSITE" id="PS50850">
    <property type="entry name" value="MFS"/>
    <property type="match status" value="1"/>
</dbReference>
<feature type="transmembrane region" description="Helical" evidence="7">
    <location>
        <begin position="383"/>
        <end position="400"/>
    </location>
</feature>
<feature type="transmembrane region" description="Helical" evidence="7">
    <location>
        <begin position="319"/>
        <end position="341"/>
    </location>
</feature>
<keyword evidence="10" id="KW-1185">Reference proteome</keyword>
<dbReference type="Pfam" id="PF07690">
    <property type="entry name" value="MFS_1"/>
    <property type="match status" value="1"/>
</dbReference>
<keyword evidence="3" id="KW-1003">Cell membrane</keyword>
<keyword evidence="6 7" id="KW-0472">Membrane</keyword>
<keyword evidence="5 7" id="KW-1133">Transmembrane helix</keyword>
<dbReference type="Gene3D" id="1.20.1250.20">
    <property type="entry name" value="MFS general substrate transporter like domains"/>
    <property type="match status" value="1"/>
</dbReference>
<dbReference type="RefSeq" id="WP_138843262.1">
    <property type="nucleotide sequence ID" value="NZ_VCPD01000004.1"/>
</dbReference>
<comment type="caution">
    <text evidence="9">The sequence shown here is derived from an EMBL/GenBank/DDBJ whole genome shotgun (WGS) entry which is preliminary data.</text>
</comment>
<feature type="transmembrane region" description="Helical" evidence="7">
    <location>
        <begin position="82"/>
        <end position="103"/>
    </location>
</feature>
<dbReference type="InterPro" id="IPR036259">
    <property type="entry name" value="MFS_trans_sf"/>
</dbReference>
<feature type="transmembrane region" description="Helical" evidence="7">
    <location>
        <begin position="353"/>
        <end position="377"/>
    </location>
</feature>
<evidence type="ECO:0000256" key="3">
    <source>
        <dbReference type="ARBA" id="ARBA00022475"/>
    </source>
</evidence>
<name>A0ABY2WWS8_9RHOB</name>
<feature type="transmembrane region" description="Helical" evidence="7">
    <location>
        <begin position="262"/>
        <end position="284"/>
    </location>
</feature>
<feature type="transmembrane region" description="Helical" evidence="7">
    <location>
        <begin position="296"/>
        <end position="313"/>
    </location>
</feature>
<feature type="transmembrane region" description="Helical" evidence="7">
    <location>
        <begin position="7"/>
        <end position="31"/>
    </location>
</feature>
<feature type="domain" description="Major facilitator superfamily (MFS) profile" evidence="8">
    <location>
        <begin position="9"/>
        <end position="407"/>
    </location>
</feature>
<feature type="transmembrane region" description="Helical" evidence="7">
    <location>
        <begin position="181"/>
        <end position="199"/>
    </location>
</feature>
<organism evidence="9 10">
    <name type="scientific">Ruegeria sediminis</name>
    <dbReference type="NCBI Taxonomy" id="2583820"/>
    <lineage>
        <taxon>Bacteria</taxon>
        <taxon>Pseudomonadati</taxon>
        <taxon>Pseudomonadota</taxon>
        <taxon>Alphaproteobacteria</taxon>
        <taxon>Rhodobacterales</taxon>
        <taxon>Roseobacteraceae</taxon>
        <taxon>Ruegeria</taxon>
    </lineage>
</organism>
<dbReference type="InterPro" id="IPR050171">
    <property type="entry name" value="MFS_Transporters"/>
</dbReference>